<name>A0ABR7GLK0_9FIRM</name>
<gene>
    <name evidence="2" type="ORF">H8S02_04265</name>
</gene>
<dbReference type="EMBL" id="JACOPK010000003">
    <property type="protein sequence ID" value="MBC5695161.1"/>
    <property type="molecule type" value="Genomic_DNA"/>
</dbReference>
<reference evidence="2 3" key="1">
    <citation type="submission" date="2020-08" db="EMBL/GenBank/DDBJ databases">
        <title>Genome public.</title>
        <authorList>
            <person name="Liu C."/>
            <person name="Sun Q."/>
        </authorList>
    </citation>
    <scope>NUCLEOTIDE SEQUENCE [LARGE SCALE GENOMIC DNA]</scope>
    <source>
        <strain evidence="2 3">M2</strain>
    </source>
</reference>
<comment type="caution">
    <text evidence="2">The sequence shown here is derived from an EMBL/GenBank/DDBJ whole genome shotgun (WGS) entry which is preliminary data.</text>
</comment>
<feature type="transmembrane region" description="Helical" evidence="1">
    <location>
        <begin position="36"/>
        <end position="56"/>
    </location>
</feature>
<protein>
    <submittedName>
        <fullName evidence="2">Uncharacterized protein</fullName>
    </submittedName>
</protein>
<dbReference type="RefSeq" id="WP_186969454.1">
    <property type="nucleotide sequence ID" value="NZ_JACOPK010000003.1"/>
</dbReference>
<evidence type="ECO:0000313" key="2">
    <source>
        <dbReference type="EMBL" id="MBC5695161.1"/>
    </source>
</evidence>
<keyword evidence="3" id="KW-1185">Reference proteome</keyword>
<evidence type="ECO:0000313" key="3">
    <source>
        <dbReference type="Proteomes" id="UP000641741"/>
    </source>
</evidence>
<feature type="transmembrane region" description="Helical" evidence="1">
    <location>
        <begin position="76"/>
        <end position="97"/>
    </location>
</feature>
<feature type="transmembrane region" description="Helical" evidence="1">
    <location>
        <begin position="6"/>
        <end position="29"/>
    </location>
</feature>
<sequence>MAVTAALSTFFSLLSIICGAAALALPVIALARRKNALPFAAVSMGLCAFSLLGQIFEYNTRVNVQDWSALLDTSYAVLFCAAVLVALALVLNIAACLRAMKQ</sequence>
<accession>A0ABR7GLK0</accession>
<organism evidence="2 3">
    <name type="scientific">Agathobaculum hominis</name>
    <dbReference type="NCBI Taxonomy" id="2763014"/>
    <lineage>
        <taxon>Bacteria</taxon>
        <taxon>Bacillati</taxon>
        <taxon>Bacillota</taxon>
        <taxon>Clostridia</taxon>
        <taxon>Eubacteriales</taxon>
        <taxon>Butyricicoccaceae</taxon>
        <taxon>Agathobaculum</taxon>
    </lineage>
</organism>
<evidence type="ECO:0000256" key="1">
    <source>
        <dbReference type="SAM" id="Phobius"/>
    </source>
</evidence>
<keyword evidence="1" id="KW-0472">Membrane</keyword>
<dbReference type="Proteomes" id="UP000641741">
    <property type="component" value="Unassembled WGS sequence"/>
</dbReference>
<proteinExistence type="predicted"/>
<keyword evidence="1" id="KW-1133">Transmembrane helix</keyword>
<keyword evidence="1" id="KW-0812">Transmembrane</keyword>